<dbReference type="WBParaSite" id="MCU_009895-RA">
    <property type="protein sequence ID" value="MCU_009895-RA"/>
    <property type="gene ID" value="MCU_009895"/>
</dbReference>
<evidence type="ECO:0000313" key="1">
    <source>
        <dbReference type="WBParaSite" id="MCU_009895-RA"/>
    </source>
</evidence>
<dbReference type="AlphaFoldDB" id="A0A5K3FMV3"/>
<accession>A0A5K3FMV3</accession>
<name>A0A5K3FMV3_MESCO</name>
<sequence>MLVSVAFNVFQHQLMDSLYLLHFVAFSVSSCCITAPPRYVPAFPEIMALIWIL</sequence>
<protein>
    <submittedName>
        <fullName evidence="1">Secreted protein</fullName>
    </submittedName>
</protein>
<reference evidence="1" key="1">
    <citation type="submission" date="2019-11" db="UniProtKB">
        <authorList>
            <consortium name="WormBaseParasite"/>
        </authorList>
    </citation>
    <scope>IDENTIFICATION</scope>
</reference>
<organism evidence="1">
    <name type="scientific">Mesocestoides corti</name>
    <name type="common">Flatworm</name>
    <dbReference type="NCBI Taxonomy" id="53468"/>
    <lineage>
        <taxon>Eukaryota</taxon>
        <taxon>Metazoa</taxon>
        <taxon>Spiralia</taxon>
        <taxon>Lophotrochozoa</taxon>
        <taxon>Platyhelminthes</taxon>
        <taxon>Cestoda</taxon>
        <taxon>Eucestoda</taxon>
        <taxon>Cyclophyllidea</taxon>
        <taxon>Mesocestoididae</taxon>
        <taxon>Mesocestoides</taxon>
    </lineage>
</organism>
<proteinExistence type="predicted"/>